<evidence type="ECO:0000313" key="10">
    <source>
        <dbReference type="Proteomes" id="UP001209878"/>
    </source>
</evidence>
<comment type="subcellular location">
    <subcellularLocation>
        <location evidence="1">Nucleus</location>
    </subcellularLocation>
</comment>
<evidence type="ECO:0000256" key="6">
    <source>
        <dbReference type="PROSITE-ProRule" id="PRU00267"/>
    </source>
</evidence>
<keyword evidence="4" id="KW-0804">Transcription</keyword>
<feature type="DNA-binding region" description="HMG box" evidence="6">
    <location>
        <begin position="89"/>
        <end position="157"/>
    </location>
</feature>
<feature type="domain" description="HMG box" evidence="8">
    <location>
        <begin position="89"/>
        <end position="157"/>
    </location>
</feature>
<dbReference type="FunFam" id="1.10.30.10:FF:000002">
    <property type="entry name" value="transcription factor Sox-2"/>
    <property type="match status" value="1"/>
</dbReference>
<dbReference type="InterPro" id="IPR036910">
    <property type="entry name" value="HMG_box_dom_sf"/>
</dbReference>
<evidence type="ECO:0000256" key="1">
    <source>
        <dbReference type="ARBA" id="ARBA00004123"/>
    </source>
</evidence>
<feature type="compositionally biased region" description="Low complexity" evidence="7">
    <location>
        <begin position="428"/>
        <end position="439"/>
    </location>
</feature>
<comment type="caution">
    <text evidence="9">The sequence shown here is derived from an EMBL/GenBank/DDBJ whole genome shotgun (WGS) entry which is preliminary data.</text>
</comment>
<reference evidence="9" key="1">
    <citation type="journal article" date="2023" name="Mol. Biol. Evol.">
        <title>Third-Generation Sequencing Reveals the Adaptive Role of the Epigenome in Three Deep-Sea Polychaetes.</title>
        <authorList>
            <person name="Perez M."/>
            <person name="Aroh O."/>
            <person name="Sun Y."/>
            <person name="Lan Y."/>
            <person name="Juniper S.K."/>
            <person name="Young C.R."/>
            <person name="Angers B."/>
            <person name="Qian P.Y."/>
        </authorList>
    </citation>
    <scope>NUCLEOTIDE SEQUENCE</scope>
    <source>
        <strain evidence="9">R07B-5</strain>
    </source>
</reference>
<evidence type="ECO:0000256" key="4">
    <source>
        <dbReference type="ARBA" id="ARBA00023163"/>
    </source>
</evidence>
<accession>A0AAD9NYM1</accession>
<dbReference type="Pfam" id="PF00505">
    <property type="entry name" value="HMG_box"/>
    <property type="match status" value="1"/>
</dbReference>
<proteinExistence type="predicted"/>
<dbReference type="GO" id="GO:0000978">
    <property type="term" value="F:RNA polymerase II cis-regulatory region sequence-specific DNA binding"/>
    <property type="evidence" value="ECO:0007669"/>
    <property type="project" value="TreeGrafter"/>
</dbReference>
<keyword evidence="3 6" id="KW-0238">DNA-binding</keyword>
<feature type="compositionally biased region" description="Low complexity" evidence="7">
    <location>
        <begin position="10"/>
        <end position="33"/>
    </location>
</feature>
<dbReference type="PANTHER" id="PTHR10270:SF324">
    <property type="entry name" value="SOX DOMAIN-CONTAINING PROTEIN DICHAETE-RELATED"/>
    <property type="match status" value="1"/>
</dbReference>
<keyword evidence="10" id="KW-1185">Reference proteome</keyword>
<dbReference type="GO" id="GO:0000122">
    <property type="term" value="P:negative regulation of transcription by RNA polymerase II"/>
    <property type="evidence" value="ECO:0007669"/>
    <property type="project" value="TreeGrafter"/>
</dbReference>
<feature type="region of interest" description="Disordered" evidence="7">
    <location>
        <begin position="375"/>
        <end position="400"/>
    </location>
</feature>
<dbReference type="GO" id="GO:0005634">
    <property type="term" value="C:nucleus"/>
    <property type="evidence" value="ECO:0007669"/>
    <property type="project" value="UniProtKB-SubCell"/>
</dbReference>
<feature type="region of interest" description="Disordered" evidence="7">
    <location>
        <begin position="1"/>
        <end position="92"/>
    </location>
</feature>
<sequence>MEASDSTKHALTAAPQTTALPPPSVLQSLPSPQTCLPPLSSPTTATVSFGGTGGTMTAGNSTDVDASNAVGGGGKGGGGSRSKANDDRVKRPMNAFMVWSRGQRRKMAQENPKMHNSEISKRLGEQWRTMTEDEKRPFIDESKRLRGIHMIEHPDYKYRPRRRPKTLLKKDQKYALPGMPPGGQLPPQVGRDMYAMNTMGGYANGYPMMHPAYHQQMTGQMGSLGGQYGGYGVTQPGPGQIGTAAQMTTGSYMSPSSAYVYAMAPYGSPSGQQQQQQQQQQQHQQHQQDPSRVKQEQEQEVGPYSMAPYDMTQPKAAHTGDMDAVSARYSIHPYSTGPPNGASAGMKVEGDPAGHAPYSAYSAASYAPQDLAAPAHMKTNSSPESMAATTTATSGDKRGSDMRHMMGMYLPIDASNPNSAAMNRYAAAMAAQQQQQLQQHHQEQQQHEHHPSQVGRPADGEDGSYVVVPTAQL</sequence>
<keyword evidence="5 6" id="KW-0539">Nucleus</keyword>
<dbReference type="InterPro" id="IPR009071">
    <property type="entry name" value="HMG_box_dom"/>
</dbReference>
<feature type="region of interest" description="Disordered" evidence="7">
    <location>
        <begin position="263"/>
        <end position="300"/>
    </location>
</feature>
<dbReference type="PROSITE" id="PS50118">
    <property type="entry name" value="HMG_BOX_2"/>
    <property type="match status" value="1"/>
</dbReference>
<feature type="compositionally biased region" description="Gly residues" evidence="7">
    <location>
        <begin position="70"/>
        <end position="80"/>
    </location>
</feature>
<feature type="compositionally biased region" description="Polar residues" evidence="7">
    <location>
        <begin position="378"/>
        <end position="394"/>
    </location>
</feature>
<dbReference type="GO" id="GO:0001228">
    <property type="term" value="F:DNA-binding transcription activator activity, RNA polymerase II-specific"/>
    <property type="evidence" value="ECO:0007669"/>
    <property type="project" value="TreeGrafter"/>
</dbReference>
<dbReference type="AlphaFoldDB" id="A0AAD9NYM1"/>
<evidence type="ECO:0000313" key="9">
    <source>
        <dbReference type="EMBL" id="KAK2184842.1"/>
    </source>
</evidence>
<dbReference type="Pfam" id="PF12336">
    <property type="entry name" value="SOXp"/>
    <property type="match status" value="1"/>
</dbReference>
<dbReference type="EMBL" id="JAODUO010000250">
    <property type="protein sequence ID" value="KAK2184842.1"/>
    <property type="molecule type" value="Genomic_DNA"/>
</dbReference>
<dbReference type="Proteomes" id="UP001209878">
    <property type="component" value="Unassembled WGS sequence"/>
</dbReference>
<gene>
    <name evidence="9" type="ORF">NP493_250g01032</name>
</gene>
<feature type="compositionally biased region" description="Low complexity" evidence="7">
    <location>
        <begin position="272"/>
        <end position="288"/>
    </location>
</feature>
<evidence type="ECO:0000256" key="3">
    <source>
        <dbReference type="ARBA" id="ARBA00023125"/>
    </source>
</evidence>
<feature type="compositionally biased region" description="Basic and acidic residues" evidence="7">
    <location>
        <begin position="440"/>
        <end position="451"/>
    </location>
</feature>
<feature type="region of interest" description="Disordered" evidence="7">
    <location>
        <begin position="428"/>
        <end position="473"/>
    </location>
</feature>
<keyword evidence="2" id="KW-0805">Transcription regulation</keyword>
<dbReference type="InterPro" id="IPR050140">
    <property type="entry name" value="SRY-related_HMG-box_TF-like"/>
</dbReference>
<dbReference type="Gene3D" id="1.10.30.10">
    <property type="entry name" value="High mobility group box domain"/>
    <property type="match status" value="1"/>
</dbReference>
<dbReference type="GO" id="GO:0030182">
    <property type="term" value="P:neuron differentiation"/>
    <property type="evidence" value="ECO:0007669"/>
    <property type="project" value="TreeGrafter"/>
</dbReference>
<organism evidence="9 10">
    <name type="scientific">Ridgeia piscesae</name>
    <name type="common">Tubeworm</name>
    <dbReference type="NCBI Taxonomy" id="27915"/>
    <lineage>
        <taxon>Eukaryota</taxon>
        <taxon>Metazoa</taxon>
        <taxon>Spiralia</taxon>
        <taxon>Lophotrochozoa</taxon>
        <taxon>Annelida</taxon>
        <taxon>Polychaeta</taxon>
        <taxon>Sedentaria</taxon>
        <taxon>Canalipalpata</taxon>
        <taxon>Sabellida</taxon>
        <taxon>Siboglinidae</taxon>
        <taxon>Ridgeia</taxon>
    </lineage>
</organism>
<protein>
    <recommendedName>
        <fullName evidence="8">HMG box domain-containing protein</fullName>
    </recommendedName>
</protein>
<evidence type="ECO:0000256" key="2">
    <source>
        <dbReference type="ARBA" id="ARBA00023015"/>
    </source>
</evidence>
<dbReference type="GO" id="GO:0007420">
    <property type="term" value="P:brain development"/>
    <property type="evidence" value="ECO:0007669"/>
    <property type="project" value="TreeGrafter"/>
</dbReference>
<evidence type="ECO:0000256" key="5">
    <source>
        <dbReference type="ARBA" id="ARBA00023242"/>
    </source>
</evidence>
<dbReference type="PANTHER" id="PTHR10270">
    <property type="entry name" value="SOX TRANSCRIPTION FACTOR"/>
    <property type="match status" value="1"/>
</dbReference>
<name>A0AAD9NYM1_RIDPI</name>
<evidence type="ECO:0000259" key="8">
    <source>
        <dbReference type="PROSITE" id="PS50118"/>
    </source>
</evidence>
<dbReference type="InterPro" id="IPR022097">
    <property type="entry name" value="SOX_fam"/>
</dbReference>
<dbReference type="SMART" id="SM00398">
    <property type="entry name" value="HMG"/>
    <property type="match status" value="1"/>
</dbReference>
<evidence type="ECO:0000256" key="7">
    <source>
        <dbReference type="SAM" id="MobiDB-lite"/>
    </source>
</evidence>
<dbReference type="SUPFAM" id="SSF47095">
    <property type="entry name" value="HMG-box"/>
    <property type="match status" value="1"/>
</dbReference>
<dbReference type="CDD" id="cd22028">
    <property type="entry name" value="HMG-box_SoxA_SoxB_SoxG"/>
    <property type="match status" value="1"/>
</dbReference>